<dbReference type="Gene3D" id="3.20.20.80">
    <property type="entry name" value="Glycosidases"/>
    <property type="match status" value="1"/>
</dbReference>
<feature type="domain" description="DUF6259" evidence="1">
    <location>
        <begin position="533"/>
        <end position="707"/>
    </location>
</feature>
<dbReference type="RefSeq" id="WP_154418377.1">
    <property type="nucleotide sequence ID" value="NZ_VUNS01000010.1"/>
</dbReference>
<accession>A0A844G3A5</accession>
<sequence>MRSLFHINCSLLIVTYLLPWISWAGVATISENSQEIVIDNSNYKIQLSKRNGGIKKISSRGTDISLSNENGGCLWVAGSENSSQYSPDGKKKMSYAINDDRVQFSFDSEKINVDVTIVPQNDYIDFRAAVTPKGNDIGQFMLPGKLTFSPQAVDGVTLHLDWPRNVGMTLNKQFFMDRTASNSSGNIYVKGRMHSGAAYHTIFGSDGNSDNRSFASSNLRPGKDAADWLGEDLSKTIDGVPVTANRTFADGQAEIVIGDSDKGVFFGASRLGGKGYFFRVGGGAGNKPKVANGANAKDVAFNMILAAMRRVSEEAKADGRSTIAVIRVKNGPAMGWAAWATVAEWCDKLKSMGGNYLEIKNEDELVAAMDNPDTALIVNPYGEMCLMPNGMTPPQFGHAIRRYVRGGGSWLETAGYPFWYQLDGRFLELRDRPVPSAFADFFHFKLKGRELAIYSVQPMDYEPFAGKHDLTKIFTPSKYSIGGNENGGFLERPFDFMIAKETTWQSPVVRLRFGQNIMESCNSFCADNKIARKLSDKMPPEKLERLKSSVLYRCFARNIKDEFKTLERLPKPGIFHLFQYCRYGHDHGYPDLLPPKPSYASPEEFKRYIDEVHASGSLFMPYTNNTWWCPPGPTFARVGKAALVAKADGSSISESWGSGGATVTMWHDEVRKANDEMIRLFTEDYPSDIVFQDQVCSRTAIRDYNPASPTPSAYIEGLASTVRRDGRRIPLSSEDLWWGMVDSVILGCGHSFGIIPSEDWYDSIHKDLPNSVWNFYPLIAAMTHDKVIFTQHDLGGAVDNMYQMSLSLAFGFSMINYGWTEKYDDRQNLEWVKWLDRVQKSVCAAYAGVPLKSFSHDWNLYGKEHEGVMLRRSYIPKGRHTIREYRENTNDGVVKTAYGPVEITANLGPAPLQDGNNLIAPYGFIAKGTDFVAGVVKAWGNIQAQDDFSFVVGADGAGTAAWLYAKPETSVTFPLPLGFALKKAVLESGAELKFKTTQQFVTLKMPASTDKCRILWKVNLFSR</sequence>
<gene>
    <name evidence="2" type="ORF">FYJ85_10425</name>
</gene>
<name>A0A844G3A5_9BACT</name>
<dbReference type="AlphaFoldDB" id="A0A844G3A5"/>
<reference evidence="2 3" key="1">
    <citation type="submission" date="2019-08" db="EMBL/GenBank/DDBJ databases">
        <title>In-depth cultivation of the pig gut microbiome towards novel bacterial diversity and tailored functional studies.</title>
        <authorList>
            <person name="Wylensek D."/>
            <person name="Hitch T.C.A."/>
            <person name="Clavel T."/>
        </authorList>
    </citation>
    <scope>NUCLEOTIDE SEQUENCE [LARGE SCALE GENOMIC DNA]</scope>
    <source>
        <strain evidence="2 3">BBE-744-WT-12</strain>
    </source>
</reference>
<dbReference type="InterPro" id="IPR017853">
    <property type="entry name" value="GH"/>
</dbReference>
<dbReference type="EMBL" id="VUNS01000010">
    <property type="protein sequence ID" value="MST97454.1"/>
    <property type="molecule type" value="Genomic_DNA"/>
</dbReference>
<dbReference type="Proteomes" id="UP000435649">
    <property type="component" value="Unassembled WGS sequence"/>
</dbReference>
<organism evidence="2 3">
    <name type="scientific">Victivallis lenta</name>
    <dbReference type="NCBI Taxonomy" id="2606640"/>
    <lineage>
        <taxon>Bacteria</taxon>
        <taxon>Pseudomonadati</taxon>
        <taxon>Lentisphaerota</taxon>
        <taxon>Lentisphaeria</taxon>
        <taxon>Victivallales</taxon>
        <taxon>Victivallaceae</taxon>
        <taxon>Victivallis</taxon>
    </lineage>
</organism>
<dbReference type="Pfam" id="PF19773">
    <property type="entry name" value="DUF6259"/>
    <property type="match status" value="1"/>
</dbReference>
<protein>
    <recommendedName>
        <fullName evidence="1">DUF6259 domain-containing protein</fullName>
    </recommendedName>
</protein>
<proteinExistence type="predicted"/>
<dbReference type="SUPFAM" id="SSF51445">
    <property type="entry name" value="(Trans)glycosidases"/>
    <property type="match status" value="1"/>
</dbReference>
<dbReference type="InterPro" id="IPR046226">
    <property type="entry name" value="DUF6259"/>
</dbReference>
<comment type="caution">
    <text evidence="2">The sequence shown here is derived from an EMBL/GenBank/DDBJ whole genome shotgun (WGS) entry which is preliminary data.</text>
</comment>
<evidence type="ECO:0000313" key="2">
    <source>
        <dbReference type="EMBL" id="MST97454.1"/>
    </source>
</evidence>
<evidence type="ECO:0000259" key="1">
    <source>
        <dbReference type="Pfam" id="PF19773"/>
    </source>
</evidence>
<evidence type="ECO:0000313" key="3">
    <source>
        <dbReference type="Proteomes" id="UP000435649"/>
    </source>
</evidence>
<keyword evidence="3" id="KW-1185">Reference proteome</keyword>